<evidence type="ECO:0000256" key="1">
    <source>
        <dbReference type="ARBA" id="ARBA00006525"/>
    </source>
</evidence>
<reference evidence="3 4" key="1">
    <citation type="submission" date="2018-08" db="EMBL/GenBank/DDBJ databases">
        <title>Draft genome sequence of Psychrilyobacter sp. strain SD5 isolated from Black Sea water.</title>
        <authorList>
            <person name="Yadav S."/>
            <person name="Villanueva L."/>
            <person name="Damste J.S.S."/>
        </authorList>
    </citation>
    <scope>NUCLEOTIDE SEQUENCE [LARGE SCALE GENOMIC DNA]</scope>
    <source>
        <strain evidence="3 4">SD5</strain>
    </source>
</reference>
<evidence type="ECO:0000313" key="4">
    <source>
        <dbReference type="Proteomes" id="UP000263486"/>
    </source>
</evidence>
<keyword evidence="4" id="KW-1185">Reference proteome</keyword>
<comment type="similarity">
    <text evidence="1">Belongs to the DprA/Smf family.</text>
</comment>
<name>A0ABX9KDY8_9FUSO</name>
<dbReference type="EMBL" id="QUAJ01000031">
    <property type="protein sequence ID" value="REI39802.1"/>
    <property type="molecule type" value="Genomic_DNA"/>
</dbReference>
<dbReference type="InterPro" id="IPR003488">
    <property type="entry name" value="DprA"/>
</dbReference>
<feature type="domain" description="Smf/DprA SLOG" evidence="2">
    <location>
        <begin position="116"/>
        <end position="308"/>
    </location>
</feature>
<organism evidence="3 4">
    <name type="scientific">Psychrilyobacter piezotolerans</name>
    <dbReference type="NCBI Taxonomy" id="2293438"/>
    <lineage>
        <taxon>Bacteria</taxon>
        <taxon>Fusobacteriati</taxon>
        <taxon>Fusobacteriota</taxon>
        <taxon>Fusobacteriia</taxon>
        <taxon>Fusobacteriales</taxon>
        <taxon>Fusobacteriaceae</taxon>
        <taxon>Psychrilyobacter</taxon>
    </lineage>
</organism>
<sequence>MLYTKEDFMLFSLIYSDVSRRGYPSPKLSHDILYKLFFYSVDRKQNIFKLDRISLKKIILESVHILKVENPRIKAEKRVENAVTYFLSEDGILNLERLKIRVGEEFQICEKEDIKFLGYFSKKYPKNLKELKDPPFMIFYRGYFPNEKELEKSLAVIGSRKPEKKYGREVARRMGVLLARNNWWNISGLALGCDEYGHMGSLEGQGQTGAILGQGLATPIYPKENRELSEKILEKNGFLMSELPPTTSNLSIFFILRNRLQSGMTCGIFVVQTGRSGGTLHTIKYSLEQERKTILWDPVDIEELEGVSEVLGNRILIGDRKDKLGISIGGDLRKKILKIKQAVGIYEILNDQSSKKRIIFHNRRLF</sequence>
<dbReference type="PANTHER" id="PTHR43022">
    <property type="entry name" value="PROTEIN SMF"/>
    <property type="match status" value="1"/>
</dbReference>
<dbReference type="Pfam" id="PF02481">
    <property type="entry name" value="DNA_processg_A"/>
    <property type="match status" value="1"/>
</dbReference>
<dbReference type="RefSeq" id="WP_114643373.1">
    <property type="nucleotide sequence ID" value="NZ_JAACIO010000031.1"/>
</dbReference>
<dbReference type="Proteomes" id="UP000263486">
    <property type="component" value="Unassembled WGS sequence"/>
</dbReference>
<evidence type="ECO:0000259" key="2">
    <source>
        <dbReference type="Pfam" id="PF02481"/>
    </source>
</evidence>
<evidence type="ECO:0000313" key="3">
    <source>
        <dbReference type="EMBL" id="REI39802.1"/>
    </source>
</evidence>
<gene>
    <name evidence="3" type="ORF">DYH56_13320</name>
</gene>
<dbReference type="InterPro" id="IPR057666">
    <property type="entry name" value="DrpA_SLOG"/>
</dbReference>
<dbReference type="Gene3D" id="3.40.50.450">
    <property type="match status" value="1"/>
</dbReference>
<accession>A0ABX9KDY8</accession>
<proteinExistence type="inferred from homology"/>
<protein>
    <submittedName>
        <fullName evidence="3">DNA-processing protein DprA</fullName>
    </submittedName>
</protein>
<comment type="caution">
    <text evidence="3">The sequence shown here is derived from an EMBL/GenBank/DDBJ whole genome shotgun (WGS) entry which is preliminary data.</text>
</comment>
<dbReference type="SUPFAM" id="SSF102405">
    <property type="entry name" value="MCP/YpsA-like"/>
    <property type="match status" value="1"/>
</dbReference>
<dbReference type="PANTHER" id="PTHR43022:SF1">
    <property type="entry name" value="PROTEIN SMF"/>
    <property type="match status" value="1"/>
</dbReference>